<evidence type="ECO:0000313" key="8">
    <source>
        <dbReference type="EMBL" id="EUJ30545.1"/>
    </source>
</evidence>
<protein>
    <recommendedName>
        <fullName evidence="10">AI-2E family transporter</fullName>
    </recommendedName>
</protein>
<sequence>MKEKFSKFKQFFIENKFVLGLLIFLLVAMDIYVLTKISFVFHPLVVIIQTIAAPIILAGIMYYLFNPIIDFLERKGWHRGWSIGLLFLVIIGIIVLVFSFVIPAVRDQIVSLVKTFPTYWDKITEKFEEFSQSPIFDQIKDKVSTNMSDIMKTISTKGTDVLNSTISSIGSIVGTVTEVVLAIVTTPLVLFYLLKDGKKLPEFFLKLLPLNSRAHTRQVLSESNHQISSYIRGQIIVSFCIGILLFIGYLIIGLPYALTLAIIAAFTSIVPYLGPAIAITPAIIIAIVTSPWLLIKLIVVWVVVQLLEGKFISPQVMGKSLKVHPITILFVILVSGKLFGVIGVIFAVPGYAVLKVIWQHVFIWFKRVSGLYGEQPESAYVESNEENSGTDSSKADSNKD</sequence>
<accession>A0ABN0RDV6</accession>
<name>A0ABN0RDV6_9LIST</name>
<evidence type="ECO:0000256" key="2">
    <source>
        <dbReference type="ARBA" id="ARBA00009773"/>
    </source>
</evidence>
<feature type="transmembrane region" description="Helical" evidence="7">
    <location>
        <begin position="85"/>
        <end position="105"/>
    </location>
</feature>
<dbReference type="InterPro" id="IPR002549">
    <property type="entry name" value="AI-2E-like"/>
</dbReference>
<dbReference type="Proteomes" id="UP000019249">
    <property type="component" value="Unassembled WGS sequence"/>
</dbReference>
<feature type="transmembrane region" description="Helical" evidence="7">
    <location>
        <begin position="282"/>
        <end position="307"/>
    </location>
</feature>
<dbReference type="PANTHER" id="PTHR21716">
    <property type="entry name" value="TRANSMEMBRANE PROTEIN"/>
    <property type="match status" value="1"/>
</dbReference>
<comment type="caution">
    <text evidence="8">The sequence shown here is derived from an EMBL/GenBank/DDBJ whole genome shotgun (WGS) entry which is preliminary data.</text>
</comment>
<dbReference type="Pfam" id="PF01594">
    <property type="entry name" value="AI-2E_transport"/>
    <property type="match status" value="1"/>
</dbReference>
<feature type="transmembrane region" description="Helical" evidence="7">
    <location>
        <begin position="12"/>
        <end position="34"/>
    </location>
</feature>
<evidence type="ECO:0000256" key="7">
    <source>
        <dbReference type="SAM" id="Phobius"/>
    </source>
</evidence>
<keyword evidence="3 7" id="KW-0812">Transmembrane</keyword>
<reference evidence="8 9" key="1">
    <citation type="journal article" date="2014" name="Int. J. Syst. Evol. Microbiol.">
        <title>Listeria floridensis sp. nov., Listeria aquatica sp. nov., Listeria cornellensis sp. nov., Listeria riparia sp. nov. and Listeria grandensis sp. nov., from agricultural and natural environments.</title>
        <authorList>
            <person name="den Bakker H.C."/>
            <person name="Warchocki S."/>
            <person name="Wright E.M."/>
            <person name="Allred A.F."/>
            <person name="Ahlstrom C."/>
            <person name="Manuel C.S."/>
            <person name="Stasiewicz M.J."/>
            <person name="Burrell A."/>
            <person name="Roof S."/>
            <person name="Strawn L."/>
            <person name="Fortes E.D."/>
            <person name="Nightingale K.K."/>
            <person name="Kephart D."/>
            <person name="Wiedmann M."/>
        </authorList>
    </citation>
    <scope>NUCLEOTIDE SEQUENCE [LARGE SCALE GENOMIC DNA]</scope>
    <source>
        <strain evidence="8 9">FSL S10-1187</strain>
    </source>
</reference>
<feature type="transmembrane region" description="Helical" evidence="7">
    <location>
        <begin position="40"/>
        <end position="65"/>
    </location>
</feature>
<evidence type="ECO:0000256" key="6">
    <source>
        <dbReference type="SAM" id="MobiDB-lite"/>
    </source>
</evidence>
<dbReference type="RefSeq" id="WP_036097651.1">
    <property type="nucleotide sequence ID" value="NZ_AODF01000023.1"/>
</dbReference>
<evidence type="ECO:0000313" key="9">
    <source>
        <dbReference type="Proteomes" id="UP000019249"/>
    </source>
</evidence>
<dbReference type="EMBL" id="AODF01000023">
    <property type="protein sequence ID" value="EUJ30545.1"/>
    <property type="molecule type" value="Genomic_DNA"/>
</dbReference>
<feature type="transmembrane region" description="Helical" evidence="7">
    <location>
        <begin position="235"/>
        <end position="252"/>
    </location>
</feature>
<organism evidence="8 9">
    <name type="scientific">Listeria floridensis FSL S10-1187</name>
    <dbReference type="NCBI Taxonomy" id="1265817"/>
    <lineage>
        <taxon>Bacteria</taxon>
        <taxon>Bacillati</taxon>
        <taxon>Bacillota</taxon>
        <taxon>Bacilli</taxon>
        <taxon>Bacillales</taxon>
        <taxon>Listeriaceae</taxon>
        <taxon>Listeria</taxon>
    </lineage>
</organism>
<feature type="region of interest" description="Disordered" evidence="6">
    <location>
        <begin position="379"/>
        <end position="400"/>
    </location>
</feature>
<evidence type="ECO:0008006" key="10">
    <source>
        <dbReference type="Google" id="ProtNLM"/>
    </source>
</evidence>
<comment type="subcellular location">
    <subcellularLocation>
        <location evidence="1">Membrane</location>
        <topology evidence="1">Multi-pass membrane protein</topology>
    </subcellularLocation>
</comment>
<feature type="transmembrane region" description="Helical" evidence="7">
    <location>
        <begin position="169"/>
        <end position="194"/>
    </location>
</feature>
<proteinExistence type="inferred from homology"/>
<keyword evidence="9" id="KW-1185">Reference proteome</keyword>
<feature type="transmembrane region" description="Helical" evidence="7">
    <location>
        <begin position="258"/>
        <end position="275"/>
    </location>
</feature>
<evidence type="ECO:0000256" key="5">
    <source>
        <dbReference type="ARBA" id="ARBA00023136"/>
    </source>
</evidence>
<comment type="similarity">
    <text evidence="2">Belongs to the autoinducer-2 exporter (AI-2E) (TC 2.A.86) family.</text>
</comment>
<keyword evidence="5 7" id="KW-0472">Membrane</keyword>
<dbReference type="PANTHER" id="PTHR21716:SF69">
    <property type="entry name" value="TRANSPORT PROTEIN YUBA-RELATED"/>
    <property type="match status" value="1"/>
</dbReference>
<feature type="transmembrane region" description="Helical" evidence="7">
    <location>
        <begin position="327"/>
        <end position="354"/>
    </location>
</feature>
<evidence type="ECO:0000256" key="3">
    <source>
        <dbReference type="ARBA" id="ARBA00022692"/>
    </source>
</evidence>
<keyword evidence="4 7" id="KW-1133">Transmembrane helix</keyword>
<evidence type="ECO:0000256" key="4">
    <source>
        <dbReference type="ARBA" id="ARBA00022989"/>
    </source>
</evidence>
<evidence type="ECO:0000256" key="1">
    <source>
        <dbReference type="ARBA" id="ARBA00004141"/>
    </source>
</evidence>
<gene>
    <name evidence="8" type="ORF">MFLO_10428</name>
</gene>